<feature type="region of interest" description="Disordered" evidence="5">
    <location>
        <begin position="1"/>
        <end position="21"/>
    </location>
</feature>
<dbReference type="InterPro" id="IPR009072">
    <property type="entry name" value="Histone-fold"/>
</dbReference>
<dbReference type="GO" id="GO:0046982">
    <property type="term" value="F:protein heterodimerization activity"/>
    <property type="evidence" value="ECO:0007669"/>
    <property type="project" value="InterPro"/>
</dbReference>
<reference evidence="7 8" key="1">
    <citation type="submission" date="2020-11" db="EMBL/GenBank/DDBJ databases">
        <title>Kefir isolates.</title>
        <authorList>
            <person name="Marcisauskas S."/>
            <person name="Kim Y."/>
            <person name="Blasche S."/>
        </authorList>
    </citation>
    <scope>NUCLEOTIDE SEQUENCE [LARGE SCALE GENOMIC DNA]</scope>
    <source>
        <strain evidence="7 8">KR</strain>
    </source>
</reference>
<dbReference type="GO" id="GO:0006272">
    <property type="term" value="P:leading strand elongation"/>
    <property type="evidence" value="ECO:0007669"/>
    <property type="project" value="TreeGrafter"/>
</dbReference>
<sequence length="247" mass="26104">MPRKKAAPAQSDPVHEEDGGLEAFELPKSVVARIARGALPDDIKLQKEVPLALVKGSTVFINYLAALSHDLAAEKNHKTISAAHVLDAVKQLGWDDGGELHRQLKKDLAGFRVANEAKKKGVAPPAPPPKAPKPTVSAPVVADPASNEAAAAVAEASTSAAAGEGRDEAATPVLRNERANADEADLYPGGEDLEEDDLEGVEEYVDEGEDDEMEDAGSEGIDDEEVADRGLEDDQDENDGNYREGQA</sequence>
<proteinExistence type="predicted"/>
<dbReference type="Proteomes" id="UP000777482">
    <property type="component" value="Unassembled WGS sequence"/>
</dbReference>
<dbReference type="PANTHER" id="PTHR46172:SF1">
    <property type="entry name" value="DNA POLYMERASE EPSILON SUBUNIT 3"/>
    <property type="match status" value="1"/>
</dbReference>
<dbReference type="EMBL" id="PUHQ01000061">
    <property type="protein sequence ID" value="KAG0658823.1"/>
    <property type="molecule type" value="Genomic_DNA"/>
</dbReference>
<dbReference type="GO" id="GO:0008623">
    <property type="term" value="C:CHRAC"/>
    <property type="evidence" value="ECO:0007669"/>
    <property type="project" value="TreeGrafter"/>
</dbReference>
<keyword evidence="8" id="KW-1185">Reference proteome</keyword>
<feature type="domain" description="Transcription factor CBF/NF-Y/archaeal histone" evidence="6">
    <location>
        <begin position="25"/>
        <end position="89"/>
    </location>
</feature>
<dbReference type="InterPro" id="IPR051377">
    <property type="entry name" value="DNA_Pol-Epsilon_Subunit"/>
</dbReference>
<evidence type="ECO:0000256" key="5">
    <source>
        <dbReference type="SAM" id="MobiDB-lite"/>
    </source>
</evidence>
<feature type="compositionally biased region" description="Basic and acidic residues" evidence="5">
    <location>
        <begin position="164"/>
        <end position="181"/>
    </location>
</feature>
<evidence type="ECO:0000256" key="1">
    <source>
        <dbReference type="ARBA" id="ARBA00004123"/>
    </source>
</evidence>
<dbReference type="GO" id="GO:0031507">
    <property type="term" value="P:heterochromatin formation"/>
    <property type="evidence" value="ECO:0007669"/>
    <property type="project" value="TreeGrafter"/>
</dbReference>
<gene>
    <name evidence="7" type="ORF">C6P46_005568</name>
</gene>
<dbReference type="GO" id="GO:0006974">
    <property type="term" value="P:DNA damage response"/>
    <property type="evidence" value="ECO:0007669"/>
    <property type="project" value="TreeGrafter"/>
</dbReference>
<evidence type="ECO:0000256" key="3">
    <source>
        <dbReference type="ARBA" id="ARBA00039775"/>
    </source>
</evidence>
<dbReference type="GO" id="GO:0008622">
    <property type="term" value="C:epsilon DNA polymerase complex"/>
    <property type="evidence" value="ECO:0007669"/>
    <property type="project" value="TreeGrafter"/>
</dbReference>
<evidence type="ECO:0000313" key="7">
    <source>
        <dbReference type="EMBL" id="KAG0658823.1"/>
    </source>
</evidence>
<comment type="subcellular location">
    <subcellularLocation>
        <location evidence="1">Nucleus</location>
    </subcellularLocation>
</comment>
<dbReference type="AlphaFoldDB" id="A0A9P6VXP3"/>
<feature type="region of interest" description="Disordered" evidence="5">
    <location>
        <begin position="118"/>
        <end position="247"/>
    </location>
</feature>
<organism evidence="7 8">
    <name type="scientific">Rhodotorula mucilaginosa</name>
    <name type="common">Yeast</name>
    <name type="synonym">Rhodotorula rubra</name>
    <dbReference type="NCBI Taxonomy" id="5537"/>
    <lineage>
        <taxon>Eukaryota</taxon>
        <taxon>Fungi</taxon>
        <taxon>Dikarya</taxon>
        <taxon>Basidiomycota</taxon>
        <taxon>Pucciniomycotina</taxon>
        <taxon>Microbotryomycetes</taxon>
        <taxon>Sporidiobolales</taxon>
        <taxon>Sporidiobolaceae</taxon>
        <taxon>Rhodotorula</taxon>
    </lineage>
</organism>
<dbReference type="Gene3D" id="1.10.20.10">
    <property type="entry name" value="Histone, subunit A"/>
    <property type="match status" value="1"/>
</dbReference>
<dbReference type="OrthoDB" id="1707486at2759"/>
<dbReference type="GO" id="GO:0031490">
    <property type="term" value="F:chromatin DNA binding"/>
    <property type="evidence" value="ECO:0007669"/>
    <property type="project" value="TreeGrafter"/>
</dbReference>
<comment type="caution">
    <text evidence="7">The sequence shown here is derived from an EMBL/GenBank/DDBJ whole genome shotgun (WGS) entry which is preliminary data.</text>
</comment>
<protein>
    <recommendedName>
        <fullName evidence="3">DNA polymerase epsilon subunit D</fullName>
    </recommendedName>
    <alternativeName>
        <fullName evidence="4">DNA polymerase II subunit D</fullName>
    </alternativeName>
</protein>
<evidence type="ECO:0000256" key="4">
    <source>
        <dbReference type="ARBA" id="ARBA00042096"/>
    </source>
</evidence>
<feature type="compositionally biased region" description="Acidic residues" evidence="5">
    <location>
        <begin position="191"/>
        <end position="226"/>
    </location>
</feature>
<dbReference type="SUPFAM" id="SSF47113">
    <property type="entry name" value="Histone-fold"/>
    <property type="match status" value="1"/>
</dbReference>
<dbReference type="Pfam" id="PF00808">
    <property type="entry name" value="CBFD_NFYB_HMF"/>
    <property type="match status" value="1"/>
</dbReference>
<keyword evidence="2" id="KW-0539">Nucleus</keyword>
<evidence type="ECO:0000259" key="6">
    <source>
        <dbReference type="Pfam" id="PF00808"/>
    </source>
</evidence>
<feature type="compositionally biased region" description="Low complexity" evidence="5">
    <location>
        <begin position="133"/>
        <end position="163"/>
    </location>
</feature>
<name>A0A9P6VXP3_RHOMI</name>
<accession>A0A9P6VXP3</accession>
<evidence type="ECO:0000313" key="8">
    <source>
        <dbReference type="Proteomes" id="UP000777482"/>
    </source>
</evidence>
<evidence type="ECO:0000256" key="2">
    <source>
        <dbReference type="ARBA" id="ARBA00023242"/>
    </source>
</evidence>
<dbReference type="InterPro" id="IPR003958">
    <property type="entry name" value="CBFA_NFYB_domain"/>
</dbReference>
<dbReference type="PANTHER" id="PTHR46172">
    <property type="entry name" value="DNA POLYMERASE EPSILON SUBUNIT 3"/>
    <property type="match status" value="1"/>
</dbReference>
<dbReference type="CDD" id="cd22928">
    <property type="entry name" value="HFD_POLE3_DPB4"/>
    <property type="match status" value="1"/>
</dbReference>